<evidence type="ECO:0000256" key="3">
    <source>
        <dbReference type="ARBA" id="ARBA00012860"/>
    </source>
</evidence>
<keyword evidence="5" id="KW-0378">Hydrolase</keyword>
<dbReference type="FunFam" id="3.20.20.140:FF:000006">
    <property type="entry name" value="Dihydroorotase"/>
    <property type="match status" value="1"/>
</dbReference>
<evidence type="ECO:0000256" key="7">
    <source>
        <dbReference type="ARBA" id="ARBA00022975"/>
    </source>
</evidence>
<dbReference type="AlphaFoldDB" id="A0A5B8MMM6"/>
<dbReference type="PANTHER" id="PTHR43137">
    <property type="entry name" value="DIHYDROOROTASE"/>
    <property type="match status" value="1"/>
</dbReference>
<dbReference type="PANTHER" id="PTHR43137:SF1">
    <property type="entry name" value="DIHYDROOROTASE"/>
    <property type="match status" value="1"/>
</dbReference>
<evidence type="ECO:0000313" key="11">
    <source>
        <dbReference type="EMBL" id="QDZ21647.1"/>
    </source>
</evidence>
<comment type="catalytic activity">
    <reaction evidence="8">
        <text>(S)-dihydroorotate + H2O = N-carbamoyl-L-aspartate + H(+)</text>
        <dbReference type="Rhea" id="RHEA:24296"/>
        <dbReference type="ChEBI" id="CHEBI:15377"/>
        <dbReference type="ChEBI" id="CHEBI:15378"/>
        <dbReference type="ChEBI" id="CHEBI:30864"/>
        <dbReference type="ChEBI" id="CHEBI:32814"/>
        <dbReference type="EC" id="3.5.2.3"/>
    </reaction>
</comment>
<dbReference type="NCBIfam" id="TIGR00856">
    <property type="entry name" value="pyrC_dimer"/>
    <property type="match status" value="1"/>
</dbReference>
<feature type="domain" description="Amidohydrolase-related" evidence="10">
    <location>
        <begin position="69"/>
        <end position="360"/>
    </location>
</feature>
<dbReference type="STRING" id="1764295.A0A5B8MMM6"/>
<dbReference type="Proteomes" id="UP000316726">
    <property type="component" value="Chromosome 6"/>
</dbReference>
<dbReference type="SUPFAM" id="SSF51556">
    <property type="entry name" value="Metallo-dependent hydrolases"/>
    <property type="match status" value="1"/>
</dbReference>
<keyword evidence="4" id="KW-0479">Metal-binding</keyword>
<keyword evidence="6" id="KW-0862">Zinc</keyword>
<keyword evidence="12" id="KW-1185">Reference proteome</keyword>
<evidence type="ECO:0000256" key="8">
    <source>
        <dbReference type="ARBA" id="ARBA00048492"/>
    </source>
</evidence>
<evidence type="ECO:0000256" key="6">
    <source>
        <dbReference type="ARBA" id="ARBA00022833"/>
    </source>
</evidence>
<comment type="similarity">
    <text evidence="2">Belongs to the metallo-dependent hydrolases superfamily. DHOase family. Class II DHOase subfamily.</text>
</comment>
<evidence type="ECO:0000256" key="2">
    <source>
        <dbReference type="ARBA" id="ARBA00005631"/>
    </source>
</evidence>
<dbReference type="InterPro" id="IPR032466">
    <property type="entry name" value="Metal_Hydrolase"/>
</dbReference>
<evidence type="ECO:0000259" key="10">
    <source>
        <dbReference type="Pfam" id="PF01979"/>
    </source>
</evidence>
<gene>
    <name evidence="11" type="ORF">A3770_06p41650</name>
</gene>
<dbReference type="GO" id="GO:0005737">
    <property type="term" value="C:cytoplasm"/>
    <property type="evidence" value="ECO:0007669"/>
    <property type="project" value="TreeGrafter"/>
</dbReference>
<reference evidence="11 12" key="1">
    <citation type="submission" date="2018-07" db="EMBL/GenBank/DDBJ databases">
        <title>The complete nuclear genome of the prasinophyte Chloropicon primus (CCMP1205).</title>
        <authorList>
            <person name="Pombert J.-F."/>
            <person name="Otis C."/>
            <person name="Turmel M."/>
            <person name="Lemieux C."/>
        </authorList>
    </citation>
    <scope>NUCLEOTIDE SEQUENCE [LARGE SCALE GENOMIC DNA]</scope>
    <source>
        <strain evidence="11 12">CCMP1205</strain>
    </source>
</reference>
<dbReference type="InterPro" id="IPR006680">
    <property type="entry name" value="Amidohydro-rel"/>
</dbReference>
<dbReference type="EC" id="3.5.2.3" evidence="3"/>
<dbReference type="GO" id="GO:0046872">
    <property type="term" value="F:metal ion binding"/>
    <property type="evidence" value="ECO:0007669"/>
    <property type="project" value="UniProtKB-KW"/>
</dbReference>
<dbReference type="PROSITE" id="PS00482">
    <property type="entry name" value="DIHYDROOROTASE_1"/>
    <property type="match status" value="1"/>
</dbReference>
<evidence type="ECO:0000256" key="9">
    <source>
        <dbReference type="ARBA" id="ARBA00069884"/>
    </source>
</evidence>
<dbReference type="PROSITE" id="PS00483">
    <property type="entry name" value="DIHYDROOROTASE_2"/>
    <property type="match status" value="1"/>
</dbReference>
<protein>
    <recommendedName>
        <fullName evidence="9">Dihydroorotase, mitochondrial</fullName>
        <ecNumber evidence="3">3.5.2.3</ecNumber>
    </recommendedName>
</protein>
<evidence type="ECO:0000313" key="12">
    <source>
        <dbReference type="Proteomes" id="UP000316726"/>
    </source>
</evidence>
<dbReference type="EMBL" id="CP031039">
    <property type="protein sequence ID" value="QDZ21647.1"/>
    <property type="molecule type" value="Genomic_DNA"/>
</dbReference>
<name>A0A5B8MMM6_9CHLO</name>
<dbReference type="GO" id="GO:0044205">
    <property type="term" value="P:'de novo' UMP biosynthetic process"/>
    <property type="evidence" value="ECO:0007669"/>
    <property type="project" value="UniProtKB-UniPathway"/>
</dbReference>
<dbReference type="InterPro" id="IPR004721">
    <property type="entry name" value="DHOdimr"/>
</dbReference>
<dbReference type="CDD" id="cd01294">
    <property type="entry name" value="DHOase"/>
    <property type="match status" value="1"/>
</dbReference>
<dbReference type="OrthoDB" id="1670005at2759"/>
<dbReference type="Pfam" id="PF01979">
    <property type="entry name" value="Amidohydro_1"/>
    <property type="match status" value="1"/>
</dbReference>
<comment type="pathway">
    <text evidence="1">Pyrimidine metabolism; UMP biosynthesis via de novo pathway; (S)-dihydroorotate from bicarbonate: step 3/3.</text>
</comment>
<dbReference type="GO" id="GO:0004151">
    <property type="term" value="F:dihydroorotase activity"/>
    <property type="evidence" value="ECO:0007669"/>
    <property type="project" value="UniProtKB-EC"/>
</dbReference>
<proteinExistence type="inferred from homology"/>
<dbReference type="GO" id="GO:0006207">
    <property type="term" value="P:'de novo' pyrimidine nucleobase biosynthetic process"/>
    <property type="evidence" value="ECO:0007669"/>
    <property type="project" value="TreeGrafter"/>
</dbReference>
<sequence>MGMMIGKDRVMGPCRAVGHSASSSSSLARRSFSLGSRRSVSAVSATLESRDTDAASSGLDRLVITAPDDWHLHVRDGDVLADVVPHTASEYSRAIIMPNLTPPVTTTRLAEEYKERIRRQVPQGSVFEPLMTLYLTDNMPVDEVYKAKESGILAFKLYPAGATTNSDSGVTDVRNCFEVFKAMEETGVILLVHGEVVDPKIDIFDREKVFIESTLQVILDKFPRLKVVLEHITTKHAVEFLETAPDNVGATVTPQHMLLNRNSLLVGGIKPHFYCLPILKREEHRRAIVDAVTTGAPHFFLGTDSAPHPDRNKLSACGCAGIYSAPMALPIYAQIFEEAGALGNFEKFASINGPAFYDVPRNQHKLELVRETWEVPKSYKFGKDVVVPLGAGTKLNWRVAC</sequence>
<evidence type="ECO:0000256" key="4">
    <source>
        <dbReference type="ARBA" id="ARBA00022723"/>
    </source>
</evidence>
<keyword evidence="7" id="KW-0665">Pyrimidine biosynthesis</keyword>
<dbReference type="InterPro" id="IPR002195">
    <property type="entry name" value="Dihydroorotase_CS"/>
</dbReference>
<dbReference type="HAMAP" id="MF_00219">
    <property type="entry name" value="PyrC_classII"/>
    <property type="match status" value="1"/>
</dbReference>
<evidence type="ECO:0000256" key="1">
    <source>
        <dbReference type="ARBA" id="ARBA00004880"/>
    </source>
</evidence>
<dbReference type="UniPathway" id="UPA00070">
    <property type="reaction ID" value="UER00117"/>
</dbReference>
<dbReference type="Gene3D" id="3.20.20.140">
    <property type="entry name" value="Metal-dependent hydrolases"/>
    <property type="match status" value="1"/>
</dbReference>
<accession>A0A5B8MMM6</accession>
<evidence type="ECO:0000256" key="5">
    <source>
        <dbReference type="ARBA" id="ARBA00022801"/>
    </source>
</evidence>
<organism evidence="11 12">
    <name type="scientific">Chloropicon primus</name>
    <dbReference type="NCBI Taxonomy" id="1764295"/>
    <lineage>
        <taxon>Eukaryota</taxon>
        <taxon>Viridiplantae</taxon>
        <taxon>Chlorophyta</taxon>
        <taxon>Chloropicophyceae</taxon>
        <taxon>Chloropicales</taxon>
        <taxon>Chloropicaceae</taxon>
        <taxon>Chloropicon</taxon>
    </lineage>
</organism>